<dbReference type="Gene3D" id="3.40.50.1000">
    <property type="entry name" value="HAD superfamily/HAD-like"/>
    <property type="match status" value="1"/>
</dbReference>
<dbReference type="SFLD" id="SFLDS00003">
    <property type="entry name" value="Haloacid_Dehalogenase"/>
    <property type="match status" value="1"/>
</dbReference>
<dbReference type="EC" id="3.1.3.-" evidence="1"/>
<name>A0ABW0QYI1_9BACL</name>
<organism evidence="1 2">
    <name type="scientific">Cohnella yongneupensis</name>
    <dbReference type="NCBI Taxonomy" id="425006"/>
    <lineage>
        <taxon>Bacteria</taxon>
        <taxon>Bacillati</taxon>
        <taxon>Bacillota</taxon>
        <taxon>Bacilli</taxon>
        <taxon>Bacillales</taxon>
        <taxon>Paenibacillaceae</taxon>
        <taxon>Cohnella</taxon>
    </lineage>
</organism>
<dbReference type="CDD" id="cd07516">
    <property type="entry name" value="HAD_Pase"/>
    <property type="match status" value="1"/>
</dbReference>
<dbReference type="Proteomes" id="UP001596108">
    <property type="component" value="Unassembled WGS sequence"/>
</dbReference>
<dbReference type="RefSeq" id="WP_378110541.1">
    <property type="nucleotide sequence ID" value="NZ_JBHSNC010000010.1"/>
</dbReference>
<keyword evidence="1" id="KW-0378">Hydrolase</keyword>
<dbReference type="InterPro" id="IPR006379">
    <property type="entry name" value="HAD-SF_hydro_IIB"/>
</dbReference>
<protein>
    <submittedName>
        <fullName evidence="1">Cof-type HAD-IIB family hydrolase</fullName>
        <ecNumber evidence="1">3.1.3.-</ecNumber>
    </submittedName>
</protein>
<keyword evidence="2" id="KW-1185">Reference proteome</keyword>
<evidence type="ECO:0000313" key="2">
    <source>
        <dbReference type="Proteomes" id="UP001596108"/>
    </source>
</evidence>
<dbReference type="PANTHER" id="PTHR10000:SF8">
    <property type="entry name" value="HAD SUPERFAMILY HYDROLASE-LIKE, TYPE 3"/>
    <property type="match status" value="1"/>
</dbReference>
<accession>A0ABW0QYI1</accession>
<dbReference type="GO" id="GO:0016787">
    <property type="term" value="F:hydrolase activity"/>
    <property type="evidence" value="ECO:0007669"/>
    <property type="project" value="UniProtKB-KW"/>
</dbReference>
<dbReference type="EMBL" id="JBHSNC010000010">
    <property type="protein sequence ID" value="MFC5528677.1"/>
    <property type="molecule type" value="Genomic_DNA"/>
</dbReference>
<proteinExistence type="predicted"/>
<dbReference type="InterPro" id="IPR023214">
    <property type="entry name" value="HAD_sf"/>
</dbReference>
<dbReference type="InterPro" id="IPR036412">
    <property type="entry name" value="HAD-like_sf"/>
</dbReference>
<dbReference type="InterPro" id="IPR000150">
    <property type="entry name" value="Cof"/>
</dbReference>
<dbReference type="SFLD" id="SFLDG01144">
    <property type="entry name" value="C2.B.4:_PGP_Like"/>
    <property type="match status" value="1"/>
</dbReference>
<evidence type="ECO:0000313" key="1">
    <source>
        <dbReference type="EMBL" id="MFC5528677.1"/>
    </source>
</evidence>
<dbReference type="NCBIfam" id="TIGR01484">
    <property type="entry name" value="HAD-SF-IIB"/>
    <property type="match status" value="1"/>
</dbReference>
<dbReference type="Gene3D" id="3.30.1240.10">
    <property type="match status" value="1"/>
</dbReference>
<dbReference type="Pfam" id="PF08282">
    <property type="entry name" value="Hydrolase_3"/>
    <property type="match status" value="1"/>
</dbReference>
<sequence length="268" mass="29676">MMPYRLIAMDLDDTLLTDDLTVSEPTRQAMTEAIAQGAHLTIATGRMFDSAQKIARQVGLNVPIITYQGSLIKNLMDEEVLYERSVPVSVASRLYDYCVANGLHLQSYVGDKLYAPEDNDLLKGYAAQSKIPYTIEPDFKRIIASDRQTKLLIIDEPARLDALLPVMKEMFGTEAHITKSKPNYLEFMHPEGTKGHALRFLAAHFGIPMEETIAMGDAMNDHEMVEAAGLGVAMGNAVPALKEIADFVTFSNNEDGVKHVLDKFVLNV</sequence>
<gene>
    <name evidence="1" type="ORF">ACFPQ4_04315</name>
</gene>
<dbReference type="SUPFAM" id="SSF56784">
    <property type="entry name" value="HAD-like"/>
    <property type="match status" value="1"/>
</dbReference>
<dbReference type="PANTHER" id="PTHR10000">
    <property type="entry name" value="PHOSPHOSERINE PHOSPHATASE"/>
    <property type="match status" value="1"/>
</dbReference>
<dbReference type="SFLD" id="SFLDG01140">
    <property type="entry name" value="C2.B:_Phosphomannomutase_and_P"/>
    <property type="match status" value="1"/>
</dbReference>
<comment type="caution">
    <text evidence="1">The sequence shown here is derived from an EMBL/GenBank/DDBJ whole genome shotgun (WGS) entry which is preliminary data.</text>
</comment>
<dbReference type="NCBIfam" id="TIGR00099">
    <property type="entry name" value="Cof-subfamily"/>
    <property type="match status" value="1"/>
</dbReference>
<reference evidence="2" key="1">
    <citation type="journal article" date="2019" name="Int. J. Syst. Evol. Microbiol.">
        <title>The Global Catalogue of Microorganisms (GCM) 10K type strain sequencing project: providing services to taxonomists for standard genome sequencing and annotation.</title>
        <authorList>
            <consortium name="The Broad Institute Genomics Platform"/>
            <consortium name="The Broad Institute Genome Sequencing Center for Infectious Disease"/>
            <person name="Wu L."/>
            <person name="Ma J."/>
        </authorList>
    </citation>
    <scope>NUCLEOTIDE SEQUENCE [LARGE SCALE GENOMIC DNA]</scope>
    <source>
        <strain evidence="2">CGMCC 1.18578</strain>
    </source>
</reference>